<proteinExistence type="inferred from homology"/>
<keyword evidence="4" id="KW-0233">DNA recombination</keyword>
<keyword evidence="3 5" id="KW-0238">DNA-binding</keyword>
<dbReference type="Proteomes" id="UP000198705">
    <property type="component" value="Unassembled WGS sequence"/>
</dbReference>
<evidence type="ECO:0000256" key="1">
    <source>
        <dbReference type="ARBA" id="ARBA00008857"/>
    </source>
</evidence>
<dbReference type="OrthoDB" id="1068680at2"/>
<evidence type="ECO:0000256" key="5">
    <source>
        <dbReference type="PROSITE-ProRule" id="PRU01248"/>
    </source>
</evidence>
<evidence type="ECO:0000259" key="7">
    <source>
        <dbReference type="PROSITE" id="PS51900"/>
    </source>
</evidence>
<dbReference type="GO" id="GO:0015074">
    <property type="term" value="P:DNA integration"/>
    <property type="evidence" value="ECO:0007669"/>
    <property type="project" value="UniProtKB-KW"/>
</dbReference>
<dbReference type="InterPro" id="IPR035386">
    <property type="entry name" value="Arm-DNA-bind_5"/>
</dbReference>
<dbReference type="Gene3D" id="1.10.150.130">
    <property type="match status" value="1"/>
</dbReference>
<dbReference type="PROSITE" id="PS51900">
    <property type="entry name" value="CB"/>
    <property type="match status" value="1"/>
</dbReference>
<dbReference type="InterPro" id="IPR050090">
    <property type="entry name" value="Tyrosine_recombinase_XerCD"/>
</dbReference>
<evidence type="ECO:0000256" key="6">
    <source>
        <dbReference type="SAM" id="Coils"/>
    </source>
</evidence>
<reference evidence="9" key="1">
    <citation type="submission" date="2016-10" db="EMBL/GenBank/DDBJ databases">
        <authorList>
            <person name="Varghese N."/>
            <person name="Submissions S."/>
        </authorList>
    </citation>
    <scope>NUCLEOTIDE SEQUENCE [LARGE SCALE GENOMIC DNA]</scope>
    <source>
        <strain evidence="9">DSM 23925</strain>
    </source>
</reference>
<dbReference type="PANTHER" id="PTHR30349">
    <property type="entry name" value="PHAGE INTEGRASE-RELATED"/>
    <property type="match status" value="1"/>
</dbReference>
<gene>
    <name evidence="8" type="ORF">SAMN04487989_101155</name>
</gene>
<protein>
    <submittedName>
        <fullName evidence="8">Site-specific recombinase XerD</fullName>
    </submittedName>
</protein>
<dbReference type="InterPro" id="IPR013762">
    <property type="entry name" value="Integrase-like_cat_sf"/>
</dbReference>
<feature type="domain" description="Core-binding (CB)" evidence="7">
    <location>
        <begin position="103"/>
        <end position="187"/>
    </location>
</feature>
<organism evidence="8 9">
    <name type="scientific">Bizionia echini</name>
    <dbReference type="NCBI Taxonomy" id="649333"/>
    <lineage>
        <taxon>Bacteria</taxon>
        <taxon>Pseudomonadati</taxon>
        <taxon>Bacteroidota</taxon>
        <taxon>Flavobacteriia</taxon>
        <taxon>Flavobacteriales</taxon>
        <taxon>Flavobacteriaceae</taxon>
        <taxon>Bizionia</taxon>
    </lineage>
</organism>
<dbReference type="AlphaFoldDB" id="A0A1I4YNQ9"/>
<keyword evidence="9" id="KW-1185">Reference proteome</keyword>
<dbReference type="InterPro" id="IPR011010">
    <property type="entry name" value="DNA_brk_join_enz"/>
</dbReference>
<dbReference type="InterPro" id="IPR010998">
    <property type="entry name" value="Integrase_recombinase_N"/>
</dbReference>
<dbReference type="EMBL" id="FOVN01000001">
    <property type="protein sequence ID" value="SFN39668.1"/>
    <property type="molecule type" value="Genomic_DNA"/>
</dbReference>
<keyword evidence="2" id="KW-0229">DNA integration</keyword>
<evidence type="ECO:0000256" key="3">
    <source>
        <dbReference type="ARBA" id="ARBA00023125"/>
    </source>
</evidence>
<evidence type="ECO:0000313" key="9">
    <source>
        <dbReference type="Proteomes" id="UP000198705"/>
    </source>
</evidence>
<dbReference type="GO" id="GO:0006310">
    <property type="term" value="P:DNA recombination"/>
    <property type="evidence" value="ECO:0007669"/>
    <property type="project" value="UniProtKB-KW"/>
</dbReference>
<dbReference type="Pfam" id="PF17293">
    <property type="entry name" value="Arm-DNA-bind_5"/>
    <property type="match status" value="1"/>
</dbReference>
<dbReference type="InterPro" id="IPR044068">
    <property type="entry name" value="CB"/>
</dbReference>
<evidence type="ECO:0000256" key="2">
    <source>
        <dbReference type="ARBA" id="ARBA00022908"/>
    </source>
</evidence>
<dbReference type="Gene3D" id="1.10.443.10">
    <property type="entry name" value="Intergrase catalytic core"/>
    <property type="match status" value="1"/>
</dbReference>
<dbReference type="STRING" id="649333.SAMN04487989_101155"/>
<name>A0A1I4YNQ9_9FLAO</name>
<accession>A0A1I4YNQ9</accession>
<evidence type="ECO:0000256" key="4">
    <source>
        <dbReference type="ARBA" id="ARBA00023172"/>
    </source>
</evidence>
<dbReference type="SUPFAM" id="SSF56349">
    <property type="entry name" value="DNA breaking-rejoining enzymes"/>
    <property type="match status" value="1"/>
</dbReference>
<dbReference type="InterPro" id="IPR002104">
    <property type="entry name" value="Integrase_catalytic"/>
</dbReference>
<feature type="coiled-coil region" evidence="6">
    <location>
        <begin position="63"/>
        <end position="90"/>
    </location>
</feature>
<comment type="similarity">
    <text evidence="1">Belongs to the 'phage' integrase family.</text>
</comment>
<sequence length="404" mass="46952">MSSNAKIVLRKKPNSKGLYPLAIRITKNRRSTYQYVGHYIDLEDWDEKNIRVKKSNPNADSLNKLLSQELSDANKALIDLQSEHKDASANQIKKELYALGNTSTFFELAQEHLDELKAAEKLNRLSTDSALVSYILKFNKSKQLSFQEIDERFLKKLMIYLKVEHSLAETSIMNILVFIRLLFNRAIKLKIVSRELYPFGGDKIKIKFPETNKIGLNIIEVRAIEALDNLTLAEMHTRNVWLFSFNFAGMRVTDVLWIKWSDIYDGRLHYRMNKNSKLLSLKIPVKVLKILDYYRDDKRYATDFVFPELKKANLDDAKDIYNKRKTATKKFNDNLKSIAKKAKIDKKVTMHIARHTFGNIAGDTIHPLMLQKLYRHSDLKTTLNYQANFIHKEADDALDSVVNF</sequence>
<dbReference type="PANTHER" id="PTHR30349:SF64">
    <property type="entry name" value="PROPHAGE INTEGRASE INTD-RELATED"/>
    <property type="match status" value="1"/>
</dbReference>
<keyword evidence="6" id="KW-0175">Coiled coil</keyword>
<dbReference type="RefSeq" id="WP_092205749.1">
    <property type="nucleotide sequence ID" value="NZ_FOVN01000001.1"/>
</dbReference>
<dbReference type="InterPro" id="IPR025269">
    <property type="entry name" value="SAM-like_dom"/>
</dbReference>
<dbReference type="Pfam" id="PF00589">
    <property type="entry name" value="Phage_integrase"/>
    <property type="match status" value="1"/>
</dbReference>
<evidence type="ECO:0000313" key="8">
    <source>
        <dbReference type="EMBL" id="SFN39668.1"/>
    </source>
</evidence>
<dbReference type="GO" id="GO:0003677">
    <property type="term" value="F:DNA binding"/>
    <property type="evidence" value="ECO:0007669"/>
    <property type="project" value="UniProtKB-UniRule"/>
</dbReference>
<dbReference type="Pfam" id="PF13102">
    <property type="entry name" value="Phage_int_SAM_5"/>
    <property type="match status" value="1"/>
</dbReference>